<dbReference type="InterPro" id="IPR000387">
    <property type="entry name" value="Tyr_Pase_dom"/>
</dbReference>
<dbReference type="PANTHER" id="PTHR31126">
    <property type="entry name" value="TYROSINE-PROTEIN PHOSPHATASE"/>
    <property type="match status" value="1"/>
</dbReference>
<proteinExistence type="predicted"/>
<name>A0A1Y2IVC9_TRAC3</name>
<feature type="region of interest" description="Disordered" evidence="1">
    <location>
        <begin position="273"/>
        <end position="292"/>
    </location>
</feature>
<evidence type="ECO:0000256" key="1">
    <source>
        <dbReference type="SAM" id="MobiDB-lite"/>
    </source>
</evidence>
<dbReference type="PROSITE" id="PS50056">
    <property type="entry name" value="TYR_PHOSPHATASE_2"/>
    <property type="match status" value="1"/>
</dbReference>
<dbReference type="OrthoDB" id="449382at2759"/>
<dbReference type="InterPro" id="IPR016130">
    <property type="entry name" value="Tyr_Pase_AS"/>
</dbReference>
<dbReference type="PANTHER" id="PTHR31126:SF1">
    <property type="entry name" value="TYROSINE SPECIFIC PROTEIN PHOSPHATASES DOMAIN-CONTAINING PROTEIN"/>
    <property type="match status" value="1"/>
</dbReference>
<feature type="compositionally biased region" description="Pro residues" evidence="1">
    <location>
        <begin position="274"/>
        <end position="292"/>
    </location>
</feature>
<dbReference type="SUPFAM" id="SSF52799">
    <property type="entry name" value="(Phosphotyrosine protein) phosphatases II"/>
    <property type="match status" value="1"/>
</dbReference>
<gene>
    <name evidence="3" type="ORF">PYCCODRAFT_1386804</name>
</gene>
<feature type="domain" description="Tyrosine specific protein phosphatases" evidence="2">
    <location>
        <begin position="143"/>
        <end position="208"/>
    </location>
</feature>
<evidence type="ECO:0000259" key="2">
    <source>
        <dbReference type="PROSITE" id="PS50056"/>
    </source>
</evidence>
<dbReference type="Gene3D" id="3.90.190.10">
    <property type="entry name" value="Protein tyrosine phosphatase superfamily"/>
    <property type="match status" value="1"/>
</dbReference>
<reference evidence="3 4" key="1">
    <citation type="journal article" date="2015" name="Biotechnol. Biofuels">
        <title>Enhanced degradation of softwood versus hardwood by the white-rot fungus Pycnoporus coccineus.</title>
        <authorList>
            <person name="Couturier M."/>
            <person name="Navarro D."/>
            <person name="Chevret D."/>
            <person name="Henrissat B."/>
            <person name="Piumi F."/>
            <person name="Ruiz-Duenas F.J."/>
            <person name="Martinez A.T."/>
            <person name="Grigoriev I.V."/>
            <person name="Riley R."/>
            <person name="Lipzen A."/>
            <person name="Berrin J.G."/>
            <person name="Master E.R."/>
            <person name="Rosso M.N."/>
        </authorList>
    </citation>
    <scope>NUCLEOTIDE SEQUENCE [LARGE SCALE GENOMIC DNA]</scope>
    <source>
        <strain evidence="3 4">BRFM310</strain>
    </source>
</reference>
<dbReference type="STRING" id="1353009.A0A1Y2IVC9"/>
<dbReference type="PROSITE" id="PS00383">
    <property type="entry name" value="TYR_PHOSPHATASE_1"/>
    <property type="match status" value="1"/>
</dbReference>
<dbReference type="Pfam" id="PF13350">
    <property type="entry name" value="Y_phosphatase3"/>
    <property type="match status" value="1"/>
</dbReference>
<dbReference type="EMBL" id="KZ084096">
    <property type="protein sequence ID" value="OSD04603.1"/>
    <property type="molecule type" value="Genomic_DNA"/>
</dbReference>
<evidence type="ECO:0000313" key="3">
    <source>
        <dbReference type="EMBL" id="OSD04603.1"/>
    </source>
</evidence>
<evidence type="ECO:0000313" key="4">
    <source>
        <dbReference type="Proteomes" id="UP000193067"/>
    </source>
</evidence>
<dbReference type="Proteomes" id="UP000193067">
    <property type="component" value="Unassembled WGS sequence"/>
</dbReference>
<protein>
    <recommendedName>
        <fullName evidence="2">Tyrosine specific protein phosphatases domain-containing protein</fullName>
    </recommendedName>
</protein>
<dbReference type="InterPro" id="IPR026893">
    <property type="entry name" value="Tyr/Ser_Pase_IphP-type"/>
</dbReference>
<dbReference type="InterPro" id="IPR029021">
    <property type="entry name" value="Prot-tyrosine_phosphatase-like"/>
</dbReference>
<dbReference type="AlphaFoldDB" id="A0A1Y2IVC9"/>
<dbReference type="GO" id="GO:0004721">
    <property type="term" value="F:phosphoprotein phosphatase activity"/>
    <property type="evidence" value="ECO:0007669"/>
    <property type="project" value="InterPro"/>
</dbReference>
<organism evidence="3 4">
    <name type="scientific">Trametes coccinea (strain BRFM310)</name>
    <name type="common">Pycnoporus coccineus</name>
    <dbReference type="NCBI Taxonomy" id="1353009"/>
    <lineage>
        <taxon>Eukaryota</taxon>
        <taxon>Fungi</taxon>
        <taxon>Dikarya</taxon>
        <taxon>Basidiomycota</taxon>
        <taxon>Agaricomycotina</taxon>
        <taxon>Agaricomycetes</taxon>
        <taxon>Polyporales</taxon>
        <taxon>Polyporaceae</taxon>
        <taxon>Trametes</taxon>
    </lineage>
</organism>
<keyword evidence="4" id="KW-1185">Reference proteome</keyword>
<accession>A0A1Y2IVC9</accession>
<sequence>MDQLDPLDPGYVAEQLSKPPFVNISGVVNVRDLGSYPTSYPGLVTRPGLAYRSGEISHIKPEGMQQLKELGITTIYDLRSETEMHRYETPIPTIEGVEIVHIPVFKTEDYSPEAMAKRFELYASGKTEAFMTLYTQILDNAGPAFAVVLRHIRDRPDSPCMFHCTAGKDRTGILAAILLKLAGVDDETIARDYALTRVGREPAREMIMRRLSKVPFFADNMEAALNMFSSRAETMVAFLKMLDERYGGVESYVKNVVGLTDDDIATIRKNFLVPAPPPEASPEPGPDPPAHS</sequence>